<evidence type="ECO:0000256" key="1">
    <source>
        <dbReference type="SAM" id="MobiDB-lite"/>
    </source>
</evidence>
<gene>
    <name evidence="2" type="ORF">Mco01_65510</name>
</gene>
<evidence type="ECO:0000313" key="2">
    <source>
        <dbReference type="EMBL" id="GIH43551.1"/>
    </source>
</evidence>
<keyword evidence="3" id="KW-1185">Reference proteome</keyword>
<reference evidence="2 3" key="1">
    <citation type="submission" date="2021-01" db="EMBL/GenBank/DDBJ databases">
        <title>Whole genome shotgun sequence of Microbispora corallina NBRC 16416.</title>
        <authorList>
            <person name="Komaki H."/>
            <person name="Tamura T."/>
        </authorList>
    </citation>
    <scope>NUCLEOTIDE SEQUENCE [LARGE SCALE GENOMIC DNA]</scope>
    <source>
        <strain evidence="2 3">NBRC 16416</strain>
    </source>
</reference>
<evidence type="ECO:0000313" key="3">
    <source>
        <dbReference type="Proteomes" id="UP000603904"/>
    </source>
</evidence>
<accession>A0ABQ4G940</accession>
<name>A0ABQ4G940_9ACTN</name>
<feature type="region of interest" description="Disordered" evidence="1">
    <location>
        <begin position="1"/>
        <end position="64"/>
    </location>
</feature>
<sequence length="64" mass="6709">MSAQGDDPLEPPRNRPRVAGSGASFPRGFLFVPAQGDDPRNRLDEAAGDDGSRAVMPAGTLSRT</sequence>
<proteinExistence type="predicted"/>
<protein>
    <submittedName>
        <fullName evidence="2">Uncharacterized protein</fullName>
    </submittedName>
</protein>
<dbReference type="EMBL" id="BOOC01000040">
    <property type="protein sequence ID" value="GIH43551.1"/>
    <property type="molecule type" value="Genomic_DNA"/>
</dbReference>
<organism evidence="2 3">
    <name type="scientific">Microbispora corallina</name>
    <dbReference type="NCBI Taxonomy" id="83302"/>
    <lineage>
        <taxon>Bacteria</taxon>
        <taxon>Bacillati</taxon>
        <taxon>Actinomycetota</taxon>
        <taxon>Actinomycetes</taxon>
        <taxon>Streptosporangiales</taxon>
        <taxon>Streptosporangiaceae</taxon>
        <taxon>Microbispora</taxon>
    </lineage>
</organism>
<dbReference type="Proteomes" id="UP000603904">
    <property type="component" value="Unassembled WGS sequence"/>
</dbReference>
<comment type="caution">
    <text evidence="2">The sequence shown here is derived from an EMBL/GenBank/DDBJ whole genome shotgun (WGS) entry which is preliminary data.</text>
</comment>